<evidence type="ECO:0000313" key="6">
    <source>
        <dbReference type="Proteomes" id="UP001138708"/>
    </source>
</evidence>
<dbReference type="AlphaFoldDB" id="A0A9X9WN02"/>
<comment type="caution">
    <text evidence="3">The sequence shown here is derived from an EMBL/GenBank/DDBJ whole genome shotgun (WGS) entry which is preliminary data.</text>
</comment>
<dbReference type="Proteomes" id="UP001138708">
    <property type="component" value="Unassembled WGS sequence"/>
</dbReference>
<name>A0A9X9WN02_9PROT</name>
<protein>
    <submittedName>
        <fullName evidence="3">Methyltransferase domain-containing protein</fullName>
    </submittedName>
</protein>
<dbReference type="CDD" id="cd02440">
    <property type="entry name" value="AdoMet_MTases"/>
    <property type="match status" value="1"/>
</dbReference>
<reference evidence="3" key="1">
    <citation type="submission" date="2020-01" db="EMBL/GenBank/DDBJ databases">
        <authorList>
            <person name="Rat A."/>
        </authorList>
    </citation>
    <scope>NUCLEOTIDE SEQUENCE</scope>
    <source>
        <strain evidence="3">LMG 31161</strain>
    </source>
</reference>
<evidence type="ECO:0000259" key="2">
    <source>
        <dbReference type="Pfam" id="PF13847"/>
    </source>
</evidence>
<dbReference type="GO" id="GO:0032259">
    <property type="term" value="P:methylation"/>
    <property type="evidence" value="ECO:0007669"/>
    <property type="project" value="UniProtKB-KW"/>
</dbReference>
<dbReference type="Pfam" id="PF10119">
    <property type="entry name" value="MethyTransf_Reg"/>
    <property type="match status" value="1"/>
</dbReference>
<feature type="domain" description="Methyltransferase" evidence="2">
    <location>
        <begin position="46"/>
        <end position="159"/>
    </location>
</feature>
<dbReference type="PANTHER" id="PTHR43861">
    <property type="entry name" value="TRANS-ACONITATE 2-METHYLTRANSFERASE-RELATED"/>
    <property type="match status" value="1"/>
</dbReference>
<evidence type="ECO:0000313" key="4">
    <source>
        <dbReference type="EMBL" id="NKE17210.1"/>
    </source>
</evidence>
<dbReference type="GO" id="GO:0008168">
    <property type="term" value="F:methyltransferase activity"/>
    <property type="evidence" value="ECO:0007669"/>
    <property type="project" value="UniProtKB-KW"/>
</dbReference>
<dbReference type="EMBL" id="JAAEDK010000062">
    <property type="protein sequence ID" value="MBR0661712.1"/>
    <property type="molecule type" value="Genomic_DNA"/>
</dbReference>
<dbReference type="SUPFAM" id="SSF53335">
    <property type="entry name" value="S-adenosyl-L-methionine-dependent methyltransferases"/>
    <property type="match status" value="1"/>
</dbReference>
<feature type="domain" description="Methyltransferase regulatory" evidence="1">
    <location>
        <begin position="223"/>
        <end position="305"/>
    </location>
</feature>
<dbReference type="Pfam" id="PF13847">
    <property type="entry name" value="Methyltransf_31"/>
    <property type="match status" value="1"/>
</dbReference>
<accession>A0A9X9WN02</accession>
<organism evidence="3 6">
    <name type="scientific">Neoroseomonas oryzicola</name>
    <dbReference type="NCBI Taxonomy" id="535904"/>
    <lineage>
        <taxon>Bacteria</taxon>
        <taxon>Pseudomonadati</taxon>
        <taxon>Pseudomonadota</taxon>
        <taxon>Alphaproteobacteria</taxon>
        <taxon>Acetobacterales</taxon>
        <taxon>Acetobacteraceae</taxon>
        <taxon>Neoroseomonas</taxon>
    </lineage>
</organism>
<dbReference type="InterPro" id="IPR029063">
    <property type="entry name" value="SAM-dependent_MTases_sf"/>
</dbReference>
<dbReference type="RefSeq" id="WP_168041075.1">
    <property type="nucleotide sequence ID" value="NZ_JAAEDK010000062.1"/>
</dbReference>
<dbReference type="EMBL" id="JAAVUP010000002">
    <property type="protein sequence ID" value="NKE17210.1"/>
    <property type="molecule type" value="Genomic_DNA"/>
</dbReference>
<reference evidence="4 5" key="2">
    <citation type="submission" date="2020-02" db="EMBL/GenBank/DDBJ databases">
        <authorList>
            <person name="Sun Q."/>
            <person name="Inoue M."/>
        </authorList>
    </citation>
    <scope>NUCLEOTIDE SEQUENCE [LARGE SCALE GENOMIC DNA]</scope>
    <source>
        <strain evidence="4 5">KCTC 22478</strain>
    </source>
</reference>
<gene>
    <name evidence="4" type="ORF">GWK15_09675</name>
    <name evidence="3" type="ORF">GXW75_20830</name>
</gene>
<sequence length="500" mass="53382">MSDAKTRYGAADIRYVAAFNPDISPARVQVALALHDTVWNPPDRERLTFLDIGCGRGLTSCMLAAANPGWEVVGLDLQPVHIAEAREIAAEAGLDNARFIEADLAELDEEASAALLPEVDIVICNGVWTWVPDPVRQGIVTLLKSRLRAGGVVLMGYNSLPAFADCIVLQRILREVAEGVAGGEAEKGAAALAVLEQLRESGSPHLPHPKVLSHIIAAGRSAPAYMAHEWFTPFWRPVFHAELAHDLAAARLDYGGPARPAANLLHLNLDRERREALAQLPATMDPETIGDAFLERRFRSDLFIRGRRPGGRQALGDIRFALGVNPEHAVMRIGTQTGVANFGEAAEQAILGALAAGPQRVRDLAALPACAGLTEADVALMLLDTFTAHPLWRDVPNDPAFAARAARCNHVIARRLGREAFASKAPLGAVVPALGSALVLGMSDLAIIAAIQGGVPAERDALARRLTPRRDDPEAVATVREAVGATLTHHLGAWRALGVV</sequence>
<dbReference type="Proteomes" id="UP000746741">
    <property type="component" value="Unassembled WGS sequence"/>
</dbReference>
<evidence type="ECO:0000313" key="5">
    <source>
        <dbReference type="Proteomes" id="UP000746741"/>
    </source>
</evidence>
<dbReference type="InterPro" id="IPR018773">
    <property type="entry name" value="MeTrfase_reg_dom_prd"/>
</dbReference>
<evidence type="ECO:0000259" key="1">
    <source>
        <dbReference type="Pfam" id="PF10119"/>
    </source>
</evidence>
<dbReference type="InterPro" id="IPR025714">
    <property type="entry name" value="Methyltranfer_dom"/>
</dbReference>
<keyword evidence="5" id="KW-1185">Reference proteome</keyword>
<dbReference type="Gene3D" id="3.40.50.150">
    <property type="entry name" value="Vaccinia Virus protein VP39"/>
    <property type="match status" value="1"/>
</dbReference>
<evidence type="ECO:0000313" key="3">
    <source>
        <dbReference type="EMBL" id="MBR0661712.1"/>
    </source>
</evidence>
<keyword evidence="3" id="KW-0489">Methyltransferase</keyword>
<proteinExistence type="predicted"/>
<reference evidence="3" key="3">
    <citation type="journal article" date="2021" name="Syst. Appl. Microbiol.">
        <title>Roseomonas hellenica sp. nov., isolated from roots of wild-growing Alkanna tinctoria.</title>
        <authorList>
            <person name="Rat A."/>
            <person name="Naranjo H.D."/>
            <person name="Lebbe L."/>
            <person name="Cnockaert M."/>
            <person name="Krigas N."/>
            <person name="Grigoriadou K."/>
            <person name="Maloupa E."/>
            <person name="Willems A."/>
        </authorList>
    </citation>
    <scope>NUCLEOTIDE SEQUENCE</scope>
    <source>
        <strain evidence="3">LMG 31161</strain>
    </source>
</reference>
<keyword evidence="3" id="KW-0808">Transferase</keyword>